<dbReference type="NCBIfam" id="TIGR03466">
    <property type="entry name" value="HpnA"/>
    <property type="match status" value="1"/>
</dbReference>
<dbReference type="EMBL" id="JACCCW010000002">
    <property type="protein sequence ID" value="NYF80399.1"/>
    <property type="molecule type" value="Genomic_DNA"/>
</dbReference>
<dbReference type="InterPro" id="IPR017829">
    <property type="entry name" value="Hopanoid-assoc_sugar_epimerase"/>
</dbReference>
<feature type="domain" description="NAD-dependent epimerase/dehydratase" evidence="1">
    <location>
        <begin position="4"/>
        <end position="229"/>
    </location>
</feature>
<dbReference type="PANTHER" id="PTHR48079">
    <property type="entry name" value="PROTEIN YEEZ"/>
    <property type="match status" value="1"/>
</dbReference>
<reference evidence="2 3" key="1">
    <citation type="submission" date="2020-07" db="EMBL/GenBank/DDBJ databases">
        <title>Genomic Encyclopedia of Type Strains, Phase IV (KMG-V): Genome sequencing to study the core and pangenomes of soil and plant-associated prokaryotes.</title>
        <authorList>
            <person name="Whitman W."/>
        </authorList>
    </citation>
    <scope>NUCLEOTIDE SEQUENCE [LARGE SCALE GENOMIC DNA]</scope>
    <source>
        <strain evidence="2 3">X4EP2</strain>
    </source>
</reference>
<dbReference type="Pfam" id="PF01370">
    <property type="entry name" value="Epimerase"/>
    <property type="match status" value="1"/>
</dbReference>
<organism evidence="2 3">
    <name type="scientific">Granulicella arctica</name>
    <dbReference type="NCBI Taxonomy" id="940613"/>
    <lineage>
        <taxon>Bacteria</taxon>
        <taxon>Pseudomonadati</taxon>
        <taxon>Acidobacteriota</taxon>
        <taxon>Terriglobia</taxon>
        <taxon>Terriglobales</taxon>
        <taxon>Acidobacteriaceae</taxon>
        <taxon>Granulicella</taxon>
    </lineage>
</organism>
<evidence type="ECO:0000313" key="2">
    <source>
        <dbReference type="EMBL" id="NYF80399.1"/>
    </source>
</evidence>
<dbReference type="RefSeq" id="WP_179491767.1">
    <property type="nucleotide sequence ID" value="NZ_JACCCW010000002.1"/>
</dbReference>
<dbReference type="GO" id="GO:0004029">
    <property type="term" value="F:aldehyde dehydrogenase (NAD+) activity"/>
    <property type="evidence" value="ECO:0007669"/>
    <property type="project" value="TreeGrafter"/>
</dbReference>
<dbReference type="GO" id="GO:0005737">
    <property type="term" value="C:cytoplasm"/>
    <property type="evidence" value="ECO:0007669"/>
    <property type="project" value="TreeGrafter"/>
</dbReference>
<dbReference type="CDD" id="cd05228">
    <property type="entry name" value="AR_FR_like_1_SDR_e"/>
    <property type="match status" value="1"/>
</dbReference>
<comment type="caution">
    <text evidence="2">The sequence shown here is derived from an EMBL/GenBank/DDBJ whole genome shotgun (WGS) entry which is preliminary data.</text>
</comment>
<dbReference type="InterPro" id="IPR001509">
    <property type="entry name" value="Epimerase_deHydtase"/>
</dbReference>
<keyword evidence="2" id="KW-0560">Oxidoreductase</keyword>
<keyword evidence="3" id="KW-1185">Reference proteome</keyword>
<gene>
    <name evidence="2" type="ORF">HDF17_002719</name>
</gene>
<dbReference type="PANTHER" id="PTHR48079:SF6">
    <property type="entry name" value="NAD(P)-BINDING DOMAIN-CONTAINING PROTEIN-RELATED"/>
    <property type="match status" value="1"/>
</dbReference>
<dbReference type="EC" id="1.1.1.219" evidence="2"/>
<dbReference type="InterPro" id="IPR051783">
    <property type="entry name" value="NAD(P)-dependent_oxidoreduct"/>
</dbReference>
<dbReference type="Gene3D" id="3.40.50.720">
    <property type="entry name" value="NAD(P)-binding Rossmann-like Domain"/>
    <property type="match status" value="1"/>
</dbReference>
<protein>
    <submittedName>
        <fullName evidence="2">Dihydroflavonol-4-reductase</fullName>
        <ecNumber evidence="2">1.1.1.219</ecNumber>
    </submittedName>
</protein>
<sequence>MRAFITGATGFVGSHVARTYAAQGATLRLLTRQTSSTKLLANLDAELVTGDLRQPEKLRSALAGCDALVHVAADYRLWVRDPKEMYASNVKGTRELLRIAREVGVKRVVYTSSVATMGFKADGTIVDEATPVGLADMIGHYKRSKFMAEQVAIEAARAGQHVIILNPTTPIGAGDVKPTPTGRIIVDFLNKKFPAYVDTGLNLVDVAEIAQMHFAALERGTPGERYILGGENLTLKQILDRMSSITGLPSPTMKVPHAVAMAFAFFEENITGRLLGKEPRATVEAVKMGKKTMFAASSKAERDLGFRVFPVYHAMRSAIDWFVANGYAPDPQKIEHLTKA</sequence>
<dbReference type="AlphaFoldDB" id="A0A7Y9PIJ7"/>
<proteinExistence type="predicted"/>
<dbReference type="GO" id="GO:0045552">
    <property type="term" value="F:dihydroflavanol 4-reductase activity"/>
    <property type="evidence" value="ECO:0007669"/>
    <property type="project" value="UniProtKB-EC"/>
</dbReference>
<accession>A0A7Y9PIJ7</accession>
<evidence type="ECO:0000259" key="1">
    <source>
        <dbReference type="Pfam" id="PF01370"/>
    </source>
</evidence>
<dbReference type="SUPFAM" id="SSF51735">
    <property type="entry name" value="NAD(P)-binding Rossmann-fold domains"/>
    <property type="match status" value="1"/>
</dbReference>
<dbReference type="InterPro" id="IPR036291">
    <property type="entry name" value="NAD(P)-bd_dom_sf"/>
</dbReference>
<evidence type="ECO:0000313" key="3">
    <source>
        <dbReference type="Proteomes" id="UP000589520"/>
    </source>
</evidence>
<name>A0A7Y9PIJ7_9BACT</name>
<dbReference type="Proteomes" id="UP000589520">
    <property type="component" value="Unassembled WGS sequence"/>
</dbReference>